<comment type="caution">
    <text evidence="2">The sequence shown here is derived from an EMBL/GenBank/DDBJ whole genome shotgun (WGS) entry which is preliminary data.</text>
</comment>
<reference evidence="2 3" key="1">
    <citation type="journal article" date="2019" name="Nat. Plants">
        <title>Stout camphor tree genome fills gaps in understanding of flowering plant genome evolution.</title>
        <authorList>
            <person name="Chaw S.M."/>
            <person name="Liu Y.C."/>
            <person name="Wu Y.W."/>
            <person name="Wang H.Y."/>
            <person name="Lin C.I."/>
            <person name="Wu C.S."/>
            <person name="Ke H.M."/>
            <person name="Chang L.Y."/>
            <person name="Hsu C.Y."/>
            <person name="Yang H.T."/>
            <person name="Sudianto E."/>
            <person name="Hsu M.H."/>
            <person name="Wu K.P."/>
            <person name="Wang L.N."/>
            <person name="Leebens-Mack J.H."/>
            <person name="Tsai I.J."/>
        </authorList>
    </citation>
    <scope>NUCLEOTIDE SEQUENCE [LARGE SCALE GENOMIC DNA]</scope>
    <source>
        <strain evidence="3">cv. Chaw 1501</strain>
        <tissue evidence="2">Young leaves</tissue>
    </source>
</reference>
<keyword evidence="3" id="KW-1185">Reference proteome</keyword>
<feature type="compositionally biased region" description="Basic and acidic residues" evidence="1">
    <location>
        <begin position="1"/>
        <end position="12"/>
    </location>
</feature>
<accession>A0A3S3PZI0</accession>
<proteinExistence type="predicted"/>
<dbReference type="Proteomes" id="UP000283530">
    <property type="component" value="Unassembled WGS sequence"/>
</dbReference>
<protein>
    <submittedName>
        <fullName evidence="2">Uncharacterized protein</fullName>
    </submittedName>
</protein>
<sequence>MADEHSDNDEIRNGNGNGPNNNGEVALGSLKLESFSLPINTNLSPSRQTILTSSLPFHQKNSEKEMVKGNFIEEKESVMPSLKAMEGRQ</sequence>
<dbReference type="EMBL" id="QPKB01000002">
    <property type="protein sequence ID" value="RWR76476.1"/>
    <property type="molecule type" value="Genomic_DNA"/>
</dbReference>
<evidence type="ECO:0000256" key="1">
    <source>
        <dbReference type="SAM" id="MobiDB-lite"/>
    </source>
</evidence>
<feature type="region of interest" description="Disordered" evidence="1">
    <location>
        <begin position="1"/>
        <end position="25"/>
    </location>
</feature>
<organism evidence="2 3">
    <name type="scientific">Cinnamomum micranthum f. kanehirae</name>
    <dbReference type="NCBI Taxonomy" id="337451"/>
    <lineage>
        <taxon>Eukaryota</taxon>
        <taxon>Viridiplantae</taxon>
        <taxon>Streptophyta</taxon>
        <taxon>Embryophyta</taxon>
        <taxon>Tracheophyta</taxon>
        <taxon>Spermatophyta</taxon>
        <taxon>Magnoliopsida</taxon>
        <taxon>Magnoliidae</taxon>
        <taxon>Laurales</taxon>
        <taxon>Lauraceae</taxon>
        <taxon>Cinnamomum</taxon>
    </lineage>
</organism>
<gene>
    <name evidence="2" type="ORF">CKAN_00491800</name>
</gene>
<dbReference type="AlphaFoldDB" id="A0A3S3PZI0"/>
<evidence type="ECO:0000313" key="2">
    <source>
        <dbReference type="EMBL" id="RWR76476.1"/>
    </source>
</evidence>
<evidence type="ECO:0000313" key="3">
    <source>
        <dbReference type="Proteomes" id="UP000283530"/>
    </source>
</evidence>
<name>A0A3S3PZI0_9MAGN</name>